<protein>
    <submittedName>
        <fullName evidence="10">4-amino-4-deoxy-L-arabinose transferase-like glycosyltransferase</fullName>
    </submittedName>
</protein>
<feature type="transmembrane region" description="Helical" evidence="8">
    <location>
        <begin position="316"/>
        <end position="334"/>
    </location>
</feature>
<organism evidence="10 11">
    <name type="scientific">Pseudoduganella violacea</name>
    <dbReference type="NCBI Taxonomy" id="1715466"/>
    <lineage>
        <taxon>Bacteria</taxon>
        <taxon>Pseudomonadati</taxon>
        <taxon>Pseudomonadota</taxon>
        <taxon>Betaproteobacteria</taxon>
        <taxon>Burkholderiales</taxon>
        <taxon>Oxalobacteraceae</taxon>
        <taxon>Telluria group</taxon>
        <taxon>Pseudoduganella</taxon>
    </lineage>
</organism>
<dbReference type="EMBL" id="JACHXD010000014">
    <property type="protein sequence ID" value="MBB3121137.1"/>
    <property type="molecule type" value="Genomic_DNA"/>
</dbReference>
<sequence>MFLPAAALPSGRRLSNLLIVLGLAQILIWGVAAGLAYSSTELDSAEQLVWGAAIEGGYWKHPPLPSWIMNGVLRFTDPSVALPLMMAQAAIVIALALSWRLAREFLPPAQAALSVLLTSLVLYHNAGADSYNHNTALLPFQAAATLAFFLATRRDSLLYWAGAGFFAGLSILVKYVAVMPLAGLLLYLLLDRSLHHRRTLIGLLLGAAVCALTLSPHLLWLQQNDYAPFQYAQSVVLPLQGFGAKLGSVASFLVTQLYRVLPLLLVLALLAWRRPREKKEAMPLQQRDRLFIWIATLSPLVVTILFGLASGTRLEARWGANAFLLSGLLAVMLLRPVTTAGLLKLITVLTVGVHVLLCAGLVLGKSMVAEHFGRTTRANFPAAELAQATQQAWRTHTTAPLRIVATDIWLGGNLRAFGLPDIAVLIDGSHHKSPWVRREDVRNCGAMVLDDQSKDGRAGPVNPPEQLALIAGAATTGTWQLAWGNDMKQRRTVRWAYLPPQDPSRCAQ</sequence>
<keyword evidence="3" id="KW-0328">Glycosyltransferase</keyword>
<evidence type="ECO:0000256" key="8">
    <source>
        <dbReference type="SAM" id="Phobius"/>
    </source>
</evidence>
<proteinExistence type="predicted"/>
<dbReference type="Pfam" id="PF13231">
    <property type="entry name" value="PMT_2"/>
    <property type="match status" value="1"/>
</dbReference>
<feature type="transmembrane region" description="Helical" evidence="8">
    <location>
        <begin position="200"/>
        <end position="220"/>
    </location>
</feature>
<dbReference type="PANTHER" id="PTHR33908:SF9">
    <property type="entry name" value="BLL5595 PROTEIN"/>
    <property type="match status" value="1"/>
</dbReference>
<evidence type="ECO:0000256" key="4">
    <source>
        <dbReference type="ARBA" id="ARBA00022679"/>
    </source>
</evidence>
<evidence type="ECO:0000259" key="9">
    <source>
        <dbReference type="Pfam" id="PF13231"/>
    </source>
</evidence>
<dbReference type="AlphaFoldDB" id="A0A7W5BDD3"/>
<evidence type="ECO:0000313" key="11">
    <source>
        <dbReference type="Proteomes" id="UP000541535"/>
    </source>
</evidence>
<dbReference type="GO" id="GO:0009103">
    <property type="term" value="P:lipopolysaccharide biosynthetic process"/>
    <property type="evidence" value="ECO:0007669"/>
    <property type="project" value="UniProtKB-ARBA"/>
</dbReference>
<evidence type="ECO:0000256" key="2">
    <source>
        <dbReference type="ARBA" id="ARBA00022475"/>
    </source>
</evidence>
<feature type="transmembrane region" description="Helical" evidence="8">
    <location>
        <begin position="17"/>
        <end position="37"/>
    </location>
</feature>
<gene>
    <name evidence="10" type="ORF">FHS03_004213</name>
</gene>
<evidence type="ECO:0000256" key="1">
    <source>
        <dbReference type="ARBA" id="ARBA00004651"/>
    </source>
</evidence>
<reference evidence="10 11" key="1">
    <citation type="submission" date="2020-08" db="EMBL/GenBank/DDBJ databases">
        <title>Genomic Encyclopedia of Type Strains, Phase III (KMG-III): the genomes of soil and plant-associated and newly described type strains.</title>
        <authorList>
            <person name="Whitman W."/>
        </authorList>
    </citation>
    <scope>NUCLEOTIDE SEQUENCE [LARGE SCALE GENOMIC DNA]</scope>
    <source>
        <strain evidence="10 11">CECT 8897</strain>
    </source>
</reference>
<dbReference type="InterPro" id="IPR038731">
    <property type="entry name" value="RgtA/B/C-like"/>
</dbReference>
<feature type="transmembrane region" description="Helical" evidence="8">
    <location>
        <begin position="80"/>
        <end position="99"/>
    </location>
</feature>
<keyword evidence="11" id="KW-1185">Reference proteome</keyword>
<dbReference type="GO" id="GO:0016763">
    <property type="term" value="F:pentosyltransferase activity"/>
    <property type="evidence" value="ECO:0007669"/>
    <property type="project" value="TreeGrafter"/>
</dbReference>
<dbReference type="InterPro" id="IPR050297">
    <property type="entry name" value="LipidA_mod_glycosyltrf_83"/>
</dbReference>
<dbReference type="GO" id="GO:0005886">
    <property type="term" value="C:plasma membrane"/>
    <property type="evidence" value="ECO:0007669"/>
    <property type="project" value="UniProtKB-SubCell"/>
</dbReference>
<keyword evidence="7 8" id="KW-0472">Membrane</keyword>
<dbReference type="PANTHER" id="PTHR33908">
    <property type="entry name" value="MANNOSYLTRANSFERASE YKCB-RELATED"/>
    <property type="match status" value="1"/>
</dbReference>
<feature type="domain" description="Glycosyltransferase RgtA/B/C/D-like" evidence="9">
    <location>
        <begin position="60"/>
        <end position="220"/>
    </location>
</feature>
<evidence type="ECO:0000256" key="6">
    <source>
        <dbReference type="ARBA" id="ARBA00022989"/>
    </source>
</evidence>
<feature type="transmembrane region" description="Helical" evidence="8">
    <location>
        <begin position="290"/>
        <end position="310"/>
    </location>
</feature>
<feature type="transmembrane region" description="Helical" evidence="8">
    <location>
        <begin position="105"/>
        <end position="123"/>
    </location>
</feature>
<comment type="caution">
    <text evidence="10">The sequence shown here is derived from an EMBL/GenBank/DDBJ whole genome shotgun (WGS) entry which is preliminary data.</text>
</comment>
<feature type="transmembrane region" description="Helical" evidence="8">
    <location>
        <begin position="341"/>
        <end position="363"/>
    </location>
</feature>
<dbReference type="RefSeq" id="WP_183442869.1">
    <property type="nucleotide sequence ID" value="NZ_JACHXD010000014.1"/>
</dbReference>
<keyword evidence="6 8" id="KW-1133">Transmembrane helix</keyword>
<evidence type="ECO:0000256" key="7">
    <source>
        <dbReference type="ARBA" id="ARBA00023136"/>
    </source>
</evidence>
<keyword evidence="4 10" id="KW-0808">Transferase</keyword>
<dbReference type="Proteomes" id="UP000541535">
    <property type="component" value="Unassembled WGS sequence"/>
</dbReference>
<evidence type="ECO:0000256" key="3">
    <source>
        <dbReference type="ARBA" id="ARBA00022676"/>
    </source>
</evidence>
<evidence type="ECO:0000313" key="10">
    <source>
        <dbReference type="EMBL" id="MBB3121137.1"/>
    </source>
</evidence>
<comment type="subcellular location">
    <subcellularLocation>
        <location evidence="1">Cell membrane</location>
        <topology evidence="1">Multi-pass membrane protein</topology>
    </subcellularLocation>
</comment>
<keyword evidence="2" id="KW-1003">Cell membrane</keyword>
<feature type="transmembrane region" description="Helical" evidence="8">
    <location>
        <begin position="249"/>
        <end position="270"/>
    </location>
</feature>
<evidence type="ECO:0000256" key="5">
    <source>
        <dbReference type="ARBA" id="ARBA00022692"/>
    </source>
</evidence>
<accession>A0A7W5BDD3</accession>
<name>A0A7W5BDD3_9BURK</name>
<keyword evidence="5 8" id="KW-0812">Transmembrane</keyword>
<feature type="transmembrane region" description="Helical" evidence="8">
    <location>
        <begin position="158"/>
        <end position="188"/>
    </location>
</feature>